<accession>A0A9W6NBH8</accession>
<keyword evidence="5" id="KW-1185">Reference proteome</keyword>
<dbReference type="EMBL" id="BSFM01000014">
    <property type="protein sequence ID" value="GLK84718.1"/>
    <property type="molecule type" value="Genomic_DNA"/>
</dbReference>
<reference evidence="4" key="1">
    <citation type="journal article" date="2014" name="Int. J. Syst. Evol. Microbiol.">
        <title>Complete genome sequence of Corynebacterium casei LMG S-19264T (=DSM 44701T), isolated from a smear-ripened cheese.</title>
        <authorList>
            <consortium name="US DOE Joint Genome Institute (JGI-PGF)"/>
            <person name="Walter F."/>
            <person name="Albersmeier A."/>
            <person name="Kalinowski J."/>
            <person name="Ruckert C."/>
        </authorList>
    </citation>
    <scope>NUCLEOTIDE SEQUENCE</scope>
    <source>
        <strain evidence="4">VKM B-2789</strain>
    </source>
</reference>
<gene>
    <name evidence="4" type="ORF">GCM10017653_27880</name>
</gene>
<reference evidence="4" key="2">
    <citation type="submission" date="2023-01" db="EMBL/GenBank/DDBJ databases">
        <authorList>
            <person name="Sun Q."/>
            <person name="Evtushenko L."/>
        </authorList>
    </citation>
    <scope>NUCLEOTIDE SEQUENCE</scope>
    <source>
        <strain evidence="4">VKM B-2789</strain>
    </source>
</reference>
<dbReference type="InterPro" id="IPR032623">
    <property type="entry name" value="FecR_N"/>
</dbReference>
<feature type="domain" description="FecR N-terminal" evidence="3">
    <location>
        <begin position="17"/>
        <end position="58"/>
    </location>
</feature>
<dbReference type="PANTHER" id="PTHR30273:SF2">
    <property type="entry name" value="PROTEIN FECR"/>
    <property type="match status" value="1"/>
</dbReference>
<dbReference type="GO" id="GO:0016989">
    <property type="term" value="F:sigma factor antagonist activity"/>
    <property type="evidence" value="ECO:0007669"/>
    <property type="project" value="TreeGrafter"/>
</dbReference>
<evidence type="ECO:0000259" key="2">
    <source>
        <dbReference type="Pfam" id="PF04773"/>
    </source>
</evidence>
<organism evidence="4 5">
    <name type="scientific">Ancylobacter defluvii</name>
    <dbReference type="NCBI Taxonomy" id="1282440"/>
    <lineage>
        <taxon>Bacteria</taxon>
        <taxon>Pseudomonadati</taxon>
        <taxon>Pseudomonadota</taxon>
        <taxon>Alphaproteobacteria</taxon>
        <taxon>Hyphomicrobiales</taxon>
        <taxon>Xanthobacteraceae</taxon>
        <taxon>Ancylobacter</taxon>
    </lineage>
</organism>
<dbReference type="Proteomes" id="UP001143330">
    <property type="component" value="Unassembled WGS sequence"/>
</dbReference>
<keyword evidence="1" id="KW-0472">Membrane</keyword>
<proteinExistence type="predicted"/>
<dbReference type="PANTHER" id="PTHR30273">
    <property type="entry name" value="PERIPLASMIC SIGNAL SENSOR AND SIGMA FACTOR ACTIVATOR FECR-RELATED"/>
    <property type="match status" value="1"/>
</dbReference>
<dbReference type="InterPro" id="IPR006860">
    <property type="entry name" value="FecR"/>
</dbReference>
<dbReference type="RefSeq" id="WP_246547105.1">
    <property type="nucleotide sequence ID" value="NZ_BSFM01000014.1"/>
</dbReference>
<dbReference type="Pfam" id="PF04773">
    <property type="entry name" value="FecR"/>
    <property type="match status" value="1"/>
</dbReference>
<name>A0A9W6NBH8_9HYPH</name>
<dbReference type="Gene3D" id="2.60.120.1440">
    <property type="match status" value="1"/>
</dbReference>
<feature type="transmembrane region" description="Helical" evidence="1">
    <location>
        <begin position="89"/>
        <end position="110"/>
    </location>
</feature>
<dbReference type="AlphaFoldDB" id="A0A9W6NBH8"/>
<evidence type="ECO:0000313" key="5">
    <source>
        <dbReference type="Proteomes" id="UP001143330"/>
    </source>
</evidence>
<protein>
    <submittedName>
        <fullName evidence="4">Sensor</fullName>
    </submittedName>
</protein>
<comment type="caution">
    <text evidence="4">The sequence shown here is derived from an EMBL/GenBank/DDBJ whole genome shotgun (WGS) entry which is preliminary data.</text>
</comment>
<dbReference type="InterPro" id="IPR012373">
    <property type="entry name" value="Ferrdict_sens_TM"/>
</dbReference>
<evidence type="ECO:0000313" key="4">
    <source>
        <dbReference type="EMBL" id="GLK84718.1"/>
    </source>
</evidence>
<evidence type="ECO:0000259" key="3">
    <source>
        <dbReference type="Pfam" id="PF16220"/>
    </source>
</evidence>
<keyword evidence="1" id="KW-1133">Transmembrane helix</keyword>
<dbReference type="Pfam" id="PF16220">
    <property type="entry name" value="DUF4880"/>
    <property type="match status" value="1"/>
</dbReference>
<dbReference type="Gene3D" id="3.55.50.30">
    <property type="match status" value="1"/>
</dbReference>
<feature type="domain" description="FecR protein" evidence="2">
    <location>
        <begin position="120"/>
        <end position="214"/>
    </location>
</feature>
<sequence>MERPVNDSGQGAEDIEQRAAEWVARLDGSPLSEAEKGELRHWLGQDPEHRAAFEEASATWRELAALRLDPGPLRAVVPPRRRVSTARKAARAGALVGLLVLAAGVARFQFGDPWLMLAADYRTAPGELRTVPLPDGSTVELGPSSAIALDFSDGERRVKLLAGEVFFAVAPRAGAETRPFVAEAAGGTTTALGTQFVIEESGDAADVLAIEHQVEVAPGTAEAGKAVVLSPGQEVRYRRDGGIGRVRTRNIETATAWRRGLLVFNGARLGHVVETLNRYRRGRIVILDDELARRRVSGVFPTRDLDDAIETITAELGISSRSIYPLITVLY</sequence>
<evidence type="ECO:0000256" key="1">
    <source>
        <dbReference type="SAM" id="Phobius"/>
    </source>
</evidence>
<dbReference type="PIRSF" id="PIRSF018266">
    <property type="entry name" value="FecR"/>
    <property type="match status" value="1"/>
</dbReference>
<keyword evidence="1" id="KW-0812">Transmembrane</keyword>